<dbReference type="EMBL" id="CP099422">
    <property type="protein sequence ID" value="USW52963.1"/>
    <property type="molecule type" value="Genomic_DNA"/>
</dbReference>
<reference evidence="2" key="1">
    <citation type="submission" date="2022-06" db="EMBL/GenBank/DDBJ databases">
        <title>Complete genome sequences of two strains of the flax pathogen Septoria linicola.</title>
        <authorList>
            <person name="Lapalu N."/>
            <person name="Simon A."/>
            <person name="Demenou B."/>
            <person name="Paumier D."/>
            <person name="Guillot M.-P."/>
            <person name="Gout L."/>
            <person name="Valade R."/>
        </authorList>
    </citation>
    <scope>NUCLEOTIDE SEQUENCE</scope>
    <source>
        <strain evidence="2">SE15195</strain>
    </source>
</reference>
<feature type="compositionally biased region" description="Basic and acidic residues" evidence="1">
    <location>
        <begin position="125"/>
        <end position="135"/>
    </location>
</feature>
<feature type="compositionally biased region" description="Low complexity" evidence="1">
    <location>
        <begin position="19"/>
        <end position="30"/>
    </location>
</feature>
<organism evidence="2 3">
    <name type="scientific">Septoria linicola</name>
    <dbReference type="NCBI Taxonomy" id="215465"/>
    <lineage>
        <taxon>Eukaryota</taxon>
        <taxon>Fungi</taxon>
        <taxon>Dikarya</taxon>
        <taxon>Ascomycota</taxon>
        <taxon>Pezizomycotina</taxon>
        <taxon>Dothideomycetes</taxon>
        <taxon>Dothideomycetidae</taxon>
        <taxon>Mycosphaerellales</taxon>
        <taxon>Mycosphaerellaceae</taxon>
        <taxon>Septoria</taxon>
    </lineage>
</organism>
<name>A0A9Q9AVP1_9PEZI</name>
<feature type="compositionally biased region" description="Polar residues" evidence="1">
    <location>
        <begin position="112"/>
        <end position="124"/>
    </location>
</feature>
<evidence type="ECO:0000256" key="1">
    <source>
        <dbReference type="SAM" id="MobiDB-lite"/>
    </source>
</evidence>
<feature type="region of interest" description="Disordered" evidence="1">
    <location>
        <begin position="96"/>
        <end position="157"/>
    </location>
</feature>
<accession>A0A9Q9AVP1</accession>
<dbReference type="Proteomes" id="UP001056384">
    <property type="component" value="Chromosome 5"/>
</dbReference>
<evidence type="ECO:0000313" key="3">
    <source>
        <dbReference type="Proteomes" id="UP001056384"/>
    </source>
</evidence>
<feature type="region of interest" description="Disordered" evidence="1">
    <location>
        <begin position="1"/>
        <end position="30"/>
    </location>
</feature>
<sequence>MATDKAEVQSRISTRADYRTTTSTASRSETVSQIECQHLDLHADLDVVASPLDHDRESWQNAIQCKEEYVAQMGIWHEPDNLDSKNWTLPRAAEHTDLNNATSTEKAAGTTPFDQSGDCYNSSYHGERSDEDRDGQISGEDGDVDNVAAEGRKRQRVKQWLRHSGPRVLHVAATTAMFNRVSGSGFRECGN</sequence>
<keyword evidence="3" id="KW-1185">Reference proteome</keyword>
<protein>
    <submittedName>
        <fullName evidence="2">Uncharacterized protein</fullName>
    </submittedName>
</protein>
<feature type="compositionally biased region" description="Basic and acidic residues" evidence="1">
    <location>
        <begin position="1"/>
        <end position="18"/>
    </location>
</feature>
<evidence type="ECO:0000313" key="2">
    <source>
        <dbReference type="EMBL" id="USW52963.1"/>
    </source>
</evidence>
<proteinExistence type="predicted"/>
<dbReference type="AlphaFoldDB" id="A0A9Q9AVP1"/>
<gene>
    <name evidence="2" type="ORF">Slin15195_G062820</name>
</gene>